<accession>A0AAN9GBY8</accession>
<dbReference type="InterPro" id="IPR001806">
    <property type="entry name" value="Small_GTPase"/>
</dbReference>
<comment type="caution">
    <text evidence="4">The sequence shown here is derived from an EMBL/GenBank/DDBJ whole genome shotgun (WGS) entry which is preliminary data.</text>
</comment>
<evidence type="ECO:0000313" key="4">
    <source>
        <dbReference type="EMBL" id="KAK7103398.1"/>
    </source>
</evidence>
<keyword evidence="2" id="KW-0547">Nucleotide-binding</keyword>
<evidence type="ECO:0000256" key="3">
    <source>
        <dbReference type="ARBA" id="ARBA00023134"/>
    </source>
</evidence>
<dbReference type="GO" id="GO:0007264">
    <property type="term" value="P:small GTPase-mediated signal transduction"/>
    <property type="evidence" value="ECO:0007669"/>
    <property type="project" value="InterPro"/>
</dbReference>
<evidence type="ECO:0000313" key="5">
    <source>
        <dbReference type="Proteomes" id="UP001374579"/>
    </source>
</evidence>
<dbReference type="PROSITE" id="PS51421">
    <property type="entry name" value="RAS"/>
    <property type="match status" value="1"/>
</dbReference>
<dbReference type="PRINTS" id="PR00449">
    <property type="entry name" value="RASTRNSFRMNG"/>
</dbReference>
<dbReference type="AlphaFoldDB" id="A0AAN9GBY8"/>
<proteinExistence type="inferred from homology"/>
<reference evidence="4 5" key="1">
    <citation type="submission" date="2024-02" db="EMBL/GenBank/DDBJ databases">
        <title>Chromosome-scale genome assembly of the rough periwinkle Littorina saxatilis.</title>
        <authorList>
            <person name="De Jode A."/>
            <person name="Faria R."/>
            <person name="Formenti G."/>
            <person name="Sims Y."/>
            <person name="Smith T.P."/>
            <person name="Tracey A."/>
            <person name="Wood J.M.D."/>
            <person name="Zagrodzka Z.B."/>
            <person name="Johannesson K."/>
            <person name="Butlin R.K."/>
            <person name="Leder E.H."/>
        </authorList>
    </citation>
    <scope>NUCLEOTIDE SEQUENCE [LARGE SCALE GENOMIC DNA]</scope>
    <source>
        <strain evidence="4">Snail1</strain>
        <tissue evidence="4">Muscle</tissue>
    </source>
</reference>
<dbReference type="NCBIfam" id="TIGR00231">
    <property type="entry name" value="small_GTP"/>
    <property type="match status" value="1"/>
</dbReference>
<dbReference type="InterPro" id="IPR027417">
    <property type="entry name" value="P-loop_NTPase"/>
</dbReference>
<name>A0AAN9GBY8_9CAEN</name>
<dbReference type="EMBL" id="JBAMIC010000008">
    <property type="protein sequence ID" value="KAK7103398.1"/>
    <property type="molecule type" value="Genomic_DNA"/>
</dbReference>
<dbReference type="InterPro" id="IPR003578">
    <property type="entry name" value="Small_GTPase_Rho"/>
</dbReference>
<dbReference type="FunFam" id="3.40.50.300:FF:001179">
    <property type="entry name" value="Rho family GTPase"/>
    <property type="match status" value="1"/>
</dbReference>
<dbReference type="PROSITE" id="PS51419">
    <property type="entry name" value="RAB"/>
    <property type="match status" value="1"/>
</dbReference>
<dbReference type="GO" id="GO:0003924">
    <property type="term" value="F:GTPase activity"/>
    <property type="evidence" value="ECO:0007669"/>
    <property type="project" value="InterPro"/>
</dbReference>
<evidence type="ECO:0000256" key="2">
    <source>
        <dbReference type="ARBA" id="ARBA00022741"/>
    </source>
</evidence>
<dbReference type="InterPro" id="IPR005225">
    <property type="entry name" value="Small_GTP-bd"/>
</dbReference>
<dbReference type="Pfam" id="PF00071">
    <property type="entry name" value="Ras"/>
    <property type="match status" value="1"/>
</dbReference>
<dbReference type="SUPFAM" id="SSF52540">
    <property type="entry name" value="P-loop containing nucleoside triphosphate hydrolases"/>
    <property type="match status" value="1"/>
</dbReference>
<gene>
    <name evidence="4" type="ORF">V1264_018303</name>
</gene>
<dbReference type="CDD" id="cd00157">
    <property type="entry name" value="Rho"/>
    <property type="match status" value="1"/>
</dbReference>
<organism evidence="4 5">
    <name type="scientific">Littorina saxatilis</name>
    <dbReference type="NCBI Taxonomy" id="31220"/>
    <lineage>
        <taxon>Eukaryota</taxon>
        <taxon>Metazoa</taxon>
        <taxon>Spiralia</taxon>
        <taxon>Lophotrochozoa</taxon>
        <taxon>Mollusca</taxon>
        <taxon>Gastropoda</taxon>
        <taxon>Caenogastropoda</taxon>
        <taxon>Littorinimorpha</taxon>
        <taxon>Littorinoidea</taxon>
        <taxon>Littorinidae</taxon>
        <taxon>Littorina</taxon>
    </lineage>
</organism>
<comment type="similarity">
    <text evidence="1">Belongs to the small GTPase superfamily. Rho family.</text>
</comment>
<dbReference type="Proteomes" id="UP001374579">
    <property type="component" value="Unassembled WGS sequence"/>
</dbReference>
<dbReference type="SMART" id="SM00173">
    <property type="entry name" value="RAS"/>
    <property type="match status" value="1"/>
</dbReference>
<dbReference type="PROSITE" id="PS51420">
    <property type="entry name" value="RHO"/>
    <property type="match status" value="1"/>
</dbReference>
<dbReference type="Gene3D" id="3.40.50.300">
    <property type="entry name" value="P-loop containing nucleotide triphosphate hydrolases"/>
    <property type="match status" value="1"/>
</dbReference>
<keyword evidence="3" id="KW-0342">GTP-binding</keyword>
<evidence type="ECO:0000256" key="1">
    <source>
        <dbReference type="ARBA" id="ARBA00010142"/>
    </source>
</evidence>
<dbReference type="GO" id="GO:0005525">
    <property type="term" value="F:GTP binding"/>
    <property type="evidence" value="ECO:0007669"/>
    <property type="project" value="UniProtKB-KW"/>
</dbReference>
<protein>
    <submittedName>
        <fullName evidence="4">Uncharacterized protein</fullName>
    </submittedName>
</protein>
<dbReference type="SMART" id="SM00175">
    <property type="entry name" value="RAB"/>
    <property type="match status" value="1"/>
</dbReference>
<dbReference type="SMART" id="SM00174">
    <property type="entry name" value="RHO"/>
    <property type="match status" value="1"/>
</dbReference>
<dbReference type="PANTHER" id="PTHR24072">
    <property type="entry name" value="RHO FAMILY GTPASE"/>
    <property type="match status" value="1"/>
</dbReference>
<sequence>MGQLSGDMEIKCVVVGDGGVGKTSMLLRYVNDDFLSEYMPTCFDSYSVPLDVGDRQGNLVLVDTAGQETYDRLRTLSYYSTDIFIVCFSVVSVDSFINVRSRWVPELHAYRPGTPFLLVGTQGDLRQCPKASSHTFVPARKAKKLARKVGALDYLECSALTGNGLDRVFRQAVSHALRPQKKRKLWTSFKNIFVKR</sequence>
<keyword evidence="5" id="KW-1185">Reference proteome</keyword>